<proteinExistence type="predicted"/>
<comment type="caution">
    <text evidence="1">The sequence shown here is derived from an EMBL/GenBank/DDBJ whole genome shotgun (WGS) entry which is preliminary data.</text>
</comment>
<keyword evidence="2" id="KW-1185">Reference proteome</keyword>
<protein>
    <submittedName>
        <fullName evidence="1">Uncharacterized protein</fullName>
    </submittedName>
</protein>
<dbReference type="AlphaFoldDB" id="A0AAV4DDQ6"/>
<evidence type="ECO:0000313" key="2">
    <source>
        <dbReference type="Proteomes" id="UP000735302"/>
    </source>
</evidence>
<dbReference type="InterPro" id="IPR011011">
    <property type="entry name" value="Znf_FYVE_PHD"/>
</dbReference>
<name>A0AAV4DDQ6_9GAST</name>
<gene>
    <name evidence="1" type="ORF">PoB_006878600</name>
</gene>
<accession>A0AAV4DDQ6</accession>
<sequence length="86" mass="9803">MKMKLKKGKKSNYVSSSDPDNEVMELFMSGIAEEDEVGVFENNEKCAGCRTVGDPSILWIQCETERCLLWWCSSCTNLKDLTDKEE</sequence>
<evidence type="ECO:0000313" key="1">
    <source>
        <dbReference type="EMBL" id="GFO42281.1"/>
    </source>
</evidence>
<reference evidence="1 2" key="1">
    <citation type="journal article" date="2021" name="Elife">
        <title>Chloroplast acquisition without the gene transfer in kleptoplastic sea slugs, Plakobranchus ocellatus.</title>
        <authorList>
            <person name="Maeda T."/>
            <person name="Takahashi S."/>
            <person name="Yoshida T."/>
            <person name="Shimamura S."/>
            <person name="Takaki Y."/>
            <person name="Nagai Y."/>
            <person name="Toyoda A."/>
            <person name="Suzuki Y."/>
            <person name="Arimoto A."/>
            <person name="Ishii H."/>
            <person name="Satoh N."/>
            <person name="Nishiyama T."/>
            <person name="Hasebe M."/>
            <person name="Maruyama T."/>
            <person name="Minagawa J."/>
            <person name="Obokata J."/>
            <person name="Shigenobu S."/>
        </authorList>
    </citation>
    <scope>NUCLEOTIDE SEQUENCE [LARGE SCALE GENOMIC DNA]</scope>
</reference>
<dbReference type="Proteomes" id="UP000735302">
    <property type="component" value="Unassembled WGS sequence"/>
</dbReference>
<organism evidence="1 2">
    <name type="scientific">Plakobranchus ocellatus</name>
    <dbReference type="NCBI Taxonomy" id="259542"/>
    <lineage>
        <taxon>Eukaryota</taxon>
        <taxon>Metazoa</taxon>
        <taxon>Spiralia</taxon>
        <taxon>Lophotrochozoa</taxon>
        <taxon>Mollusca</taxon>
        <taxon>Gastropoda</taxon>
        <taxon>Heterobranchia</taxon>
        <taxon>Euthyneura</taxon>
        <taxon>Panpulmonata</taxon>
        <taxon>Sacoglossa</taxon>
        <taxon>Placobranchoidea</taxon>
        <taxon>Plakobranchidae</taxon>
        <taxon>Plakobranchus</taxon>
    </lineage>
</organism>
<dbReference type="EMBL" id="BLXT01007780">
    <property type="protein sequence ID" value="GFO42281.1"/>
    <property type="molecule type" value="Genomic_DNA"/>
</dbReference>
<dbReference type="SUPFAM" id="SSF57903">
    <property type="entry name" value="FYVE/PHD zinc finger"/>
    <property type="match status" value="1"/>
</dbReference>